<dbReference type="PANTHER" id="PTHR12589">
    <property type="entry name" value="PYRUVOYL TETRAHYDROBIOPTERIN SYNTHASE"/>
    <property type="match status" value="1"/>
</dbReference>
<comment type="cofactor">
    <cofactor evidence="1">
        <name>Zn(2+)</name>
        <dbReference type="ChEBI" id="CHEBI:29105"/>
    </cofactor>
</comment>
<sequence>MILELKGLYLGLRFSSAHIVFGHHSCGVIHGHTYYIDVRLGGRPSGEFNFLIDFKVLKKIVKGVCKNLDHKLLLPRDHPHLKYTLEENHLHFVYAQGGCKKEYKIPVEDVLLLPLKGITAEELSLYITGLIREELLKLKVDNIEWVEVTLYEGLGQGVTSRMHLK</sequence>
<evidence type="ECO:0000256" key="2">
    <source>
        <dbReference type="ARBA" id="ARBA00022723"/>
    </source>
</evidence>
<proteinExistence type="predicted"/>
<accession>A0A833EAN9</accession>
<dbReference type="InterPro" id="IPR007115">
    <property type="entry name" value="6-PTP_synth/QueD"/>
</dbReference>
<dbReference type="GO" id="GO:0046872">
    <property type="term" value="F:metal ion binding"/>
    <property type="evidence" value="ECO:0007669"/>
    <property type="project" value="UniProtKB-KW"/>
</dbReference>
<keyword evidence="4" id="KW-0456">Lyase</keyword>
<evidence type="ECO:0000313" key="5">
    <source>
        <dbReference type="EMBL" id="HIQ31892.1"/>
    </source>
</evidence>
<keyword evidence="3" id="KW-0862">Zinc</keyword>
<evidence type="ECO:0000313" key="6">
    <source>
        <dbReference type="Proteomes" id="UP000623215"/>
    </source>
</evidence>
<reference evidence="5" key="1">
    <citation type="journal article" date="2020" name="ISME J.">
        <title>Gammaproteobacteria mediating utilization of methyl-, sulfur- and petroleum organic compounds in deep ocean hydrothermal plumes.</title>
        <authorList>
            <person name="Zhou Z."/>
            <person name="Liu Y."/>
            <person name="Pan J."/>
            <person name="Cron B.R."/>
            <person name="Toner B.M."/>
            <person name="Anantharaman K."/>
            <person name="Breier J.A."/>
            <person name="Dick G.J."/>
            <person name="Li M."/>
        </authorList>
    </citation>
    <scope>NUCLEOTIDE SEQUENCE</scope>
    <source>
        <strain evidence="5">SZUA-1534</strain>
    </source>
</reference>
<protein>
    <submittedName>
        <fullName evidence="5">6-carboxytetrahydropterin synthase QueD</fullName>
    </submittedName>
</protein>
<evidence type="ECO:0000256" key="4">
    <source>
        <dbReference type="ARBA" id="ARBA00023239"/>
    </source>
</evidence>
<gene>
    <name evidence="5" type="ORF">EYH55_00195</name>
</gene>
<dbReference type="SUPFAM" id="SSF55620">
    <property type="entry name" value="Tetrahydrobiopterin biosynthesis enzymes-like"/>
    <property type="match status" value="1"/>
</dbReference>
<dbReference type="GO" id="GO:0016829">
    <property type="term" value="F:lyase activity"/>
    <property type="evidence" value="ECO:0007669"/>
    <property type="project" value="UniProtKB-KW"/>
</dbReference>
<dbReference type="PANTHER" id="PTHR12589:SF7">
    <property type="entry name" value="6-PYRUVOYL TETRAHYDROBIOPTERIN SYNTHASE"/>
    <property type="match status" value="1"/>
</dbReference>
<evidence type="ECO:0000256" key="3">
    <source>
        <dbReference type="ARBA" id="ARBA00022833"/>
    </source>
</evidence>
<dbReference type="EMBL" id="DQVW01000003">
    <property type="protein sequence ID" value="HIQ31892.1"/>
    <property type="molecule type" value="Genomic_DNA"/>
</dbReference>
<keyword evidence="2" id="KW-0479">Metal-binding</keyword>
<organism evidence="5 6">
    <name type="scientific">Methanothermococcus okinawensis</name>
    <dbReference type="NCBI Taxonomy" id="155863"/>
    <lineage>
        <taxon>Archaea</taxon>
        <taxon>Methanobacteriati</taxon>
        <taxon>Methanobacteriota</taxon>
        <taxon>Methanomada group</taxon>
        <taxon>Methanococci</taxon>
        <taxon>Methanococcales</taxon>
        <taxon>Methanococcaceae</taxon>
        <taxon>Methanothermococcus</taxon>
    </lineage>
</organism>
<dbReference type="AlphaFoldDB" id="A0A833EAN9"/>
<dbReference type="Gene3D" id="3.30.479.10">
    <property type="entry name" value="6-pyruvoyl tetrahydropterin synthase/QueD"/>
    <property type="match status" value="1"/>
</dbReference>
<dbReference type="Pfam" id="PF01242">
    <property type="entry name" value="PTPS"/>
    <property type="match status" value="1"/>
</dbReference>
<name>A0A833EAN9_9EURY</name>
<comment type="caution">
    <text evidence="5">The sequence shown here is derived from an EMBL/GenBank/DDBJ whole genome shotgun (WGS) entry which is preliminary data.</text>
</comment>
<evidence type="ECO:0000256" key="1">
    <source>
        <dbReference type="ARBA" id="ARBA00001947"/>
    </source>
</evidence>
<dbReference type="Proteomes" id="UP000623215">
    <property type="component" value="Unassembled WGS sequence"/>
</dbReference>
<dbReference type="InterPro" id="IPR038418">
    <property type="entry name" value="6-PTP_synth/QueD_sf"/>
</dbReference>